<evidence type="ECO:0000313" key="2">
    <source>
        <dbReference type="Proteomes" id="UP000037962"/>
    </source>
</evidence>
<accession>A0ABR5LKI9</accession>
<proteinExistence type="predicted"/>
<comment type="caution">
    <text evidence="1">The sequence shown here is derived from an EMBL/GenBank/DDBJ whole genome shotgun (WGS) entry which is preliminary data.</text>
</comment>
<keyword evidence="2" id="KW-1185">Reference proteome</keyword>
<dbReference type="EMBL" id="LJFS01000047">
    <property type="protein sequence ID" value="KPG26236.1"/>
    <property type="molecule type" value="Genomic_DNA"/>
</dbReference>
<evidence type="ECO:0000313" key="1">
    <source>
        <dbReference type="EMBL" id="KPG26236.1"/>
    </source>
</evidence>
<dbReference type="Proteomes" id="UP000037962">
    <property type="component" value="Unassembled WGS sequence"/>
</dbReference>
<organism evidence="1 2">
    <name type="scientific">Mycobacteroides immunogenum</name>
    <dbReference type="NCBI Taxonomy" id="83262"/>
    <lineage>
        <taxon>Bacteria</taxon>
        <taxon>Bacillati</taxon>
        <taxon>Actinomycetota</taxon>
        <taxon>Actinomycetes</taxon>
        <taxon>Mycobacteriales</taxon>
        <taxon>Mycobacteriaceae</taxon>
        <taxon>Mycobacteroides</taxon>
    </lineage>
</organism>
<sequence length="90" mass="9650">MPCFIGVATAYLDNSLHLGVMEKVQLGGADYECGRQNYCSVFVHGSGIEVVVSDLVQVQSPATVHLQEYLFAHALNYSQNCGKVAMSAAP</sequence>
<reference evidence="1 2" key="1">
    <citation type="submission" date="2015-09" db="EMBL/GenBank/DDBJ databases">
        <title>Genome Sequences of Mycobacterium immunogenum Isolates, Recuperated from a Chloraminated Drinking Water Distribution System Simulator Subjected to Episodes of Nitrification.</title>
        <authorList>
            <person name="Gomez-Alvarez V."/>
            <person name="Revetta R.P."/>
        </authorList>
    </citation>
    <scope>NUCLEOTIDE SEQUENCE [LARGE SCALE GENOMIC DNA]</scope>
    <source>
        <strain evidence="1 2">H076</strain>
    </source>
</reference>
<name>A0ABR5LKI9_9MYCO</name>
<gene>
    <name evidence="1" type="ORF">AN912_25665</name>
</gene>
<protein>
    <submittedName>
        <fullName evidence="1">Uncharacterized protein</fullName>
    </submittedName>
</protein>